<keyword evidence="2 5" id="KW-0812">Transmembrane</keyword>
<evidence type="ECO:0000313" key="7">
    <source>
        <dbReference type="Proteomes" id="UP000579281"/>
    </source>
</evidence>
<keyword evidence="4 5" id="KW-0472">Membrane</keyword>
<protein>
    <recommendedName>
        <fullName evidence="8">DUF4870 domain-containing protein</fullName>
    </recommendedName>
</protein>
<name>A0A841KLG9_9FIRM</name>
<sequence>MMMTTEQKLLCAIAHLGWVVALPILAPLVILILTNDTFVKNQAKEALIFQIGVGILTVVFGILSILLIGIPLLLILLVGALIFPIIAVVKSCDGVDYSYPVTGSVARKF</sequence>
<dbReference type="EMBL" id="JACHEN010000001">
    <property type="protein sequence ID" value="MBB6214081.1"/>
    <property type="molecule type" value="Genomic_DNA"/>
</dbReference>
<keyword evidence="7" id="KW-1185">Reference proteome</keyword>
<accession>A0A841KLG9</accession>
<feature type="transmembrane region" description="Helical" evidence="5">
    <location>
        <begin position="12"/>
        <end position="34"/>
    </location>
</feature>
<proteinExistence type="predicted"/>
<evidence type="ECO:0008006" key="8">
    <source>
        <dbReference type="Google" id="ProtNLM"/>
    </source>
</evidence>
<reference evidence="6 7" key="1">
    <citation type="submission" date="2020-08" db="EMBL/GenBank/DDBJ databases">
        <title>Genomic Encyclopedia of Type Strains, Phase IV (KMG-IV): sequencing the most valuable type-strain genomes for metagenomic binning, comparative biology and taxonomic classification.</title>
        <authorList>
            <person name="Goeker M."/>
        </authorList>
    </citation>
    <scope>NUCLEOTIDE SEQUENCE [LARGE SCALE GENOMIC DNA]</scope>
    <source>
        <strain evidence="6 7">DSM 103526</strain>
    </source>
</reference>
<feature type="transmembrane region" description="Helical" evidence="5">
    <location>
        <begin position="72"/>
        <end position="89"/>
    </location>
</feature>
<keyword evidence="3 5" id="KW-1133">Transmembrane helix</keyword>
<dbReference type="AlphaFoldDB" id="A0A841KLG9"/>
<evidence type="ECO:0000256" key="1">
    <source>
        <dbReference type="ARBA" id="ARBA00004141"/>
    </source>
</evidence>
<feature type="transmembrane region" description="Helical" evidence="5">
    <location>
        <begin position="46"/>
        <end position="66"/>
    </location>
</feature>
<dbReference type="InterPro" id="IPR019109">
    <property type="entry name" value="MamF_MmsF"/>
</dbReference>
<evidence type="ECO:0000256" key="5">
    <source>
        <dbReference type="SAM" id="Phobius"/>
    </source>
</evidence>
<comment type="subcellular location">
    <subcellularLocation>
        <location evidence="1">Membrane</location>
        <topology evidence="1">Multi-pass membrane protein</topology>
    </subcellularLocation>
</comment>
<dbReference type="Pfam" id="PF09685">
    <property type="entry name" value="MamF_MmsF"/>
    <property type="match status" value="1"/>
</dbReference>
<evidence type="ECO:0000256" key="3">
    <source>
        <dbReference type="ARBA" id="ARBA00022989"/>
    </source>
</evidence>
<evidence type="ECO:0000313" key="6">
    <source>
        <dbReference type="EMBL" id="MBB6214081.1"/>
    </source>
</evidence>
<dbReference type="Proteomes" id="UP000579281">
    <property type="component" value="Unassembled WGS sequence"/>
</dbReference>
<gene>
    <name evidence="6" type="ORF">HNQ80_000150</name>
</gene>
<evidence type="ECO:0000256" key="4">
    <source>
        <dbReference type="ARBA" id="ARBA00023136"/>
    </source>
</evidence>
<organism evidence="6 7">
    <name type="scientific">Anaerosolibacter carboniphilus</name>
    <dbReference type="NCBI Taxonomy" id="1417629"/>
    <lineage>
        <taxon>Bacteria</taxon>
        <taxon>Bacillati</taxon>
        <taxon>Bacillota</taxon>
        <taxon>Clostridia</taxon>
        <taxon>Peptostreptococcales</taxon>
        <taxon>Thermotaleaceae</taxon>
        <taxon>Anaerosolibacter</taxon>
    </lineage>
</organism>
<comment type="caution">
    <text evidence="6">The sequence shown here is derived from an EMBL/GenBank/DDBJ whole genome shotgun (WGS) entry which is preliminary data.</text>
</comment>
<evidence type="ECO:0000256" key="2">
    <source>
        <dbReference type="ARBA" id="ARBA00022692"/>
    </source>
</evidence>